<proteinExistence type="evidence at transcript level"/>
<reference evidence="2" key="2">
    <citation type="journal article" date="2015" name="J. Proteomics">
        <title>Sexual differences in the sialomes of the zebra tick, Rhipicephalus pulchellus.</title>
        <authorList>
            <person name="Tan A.W."/>
            <person name="Francischetti I.M."/>
            <person name="Slovak M."/>
            <person name="Kini R.M."/>
            <person name="Ribeiro J.M."/>
        </authorList>
    </citation>
    <scope>NUCLEOTIDE SEQUENCE</scope>
    <source>
        <tissue evidence="2">Salivary gland</tissue>
    </source>
</reference>
<sequence>MKKIALFLILQTVFLQMLESLAVSKVNKETQRNKGHVALSARNRNADNMGRRHLVARWCTYGIRLLQPHTIYFLDSPCVAIFCIGPGGFVKGCPPPENTTPSADKKSWPNCCSGWNPNSTDTTRRIAMPRT</sequence>
<protein>
    <submittedName>
        <fullName evidence="2">Putative 8.9 kDa family member</fullName>
    </submittedName>
</protein>
<dbReference type="EMBL" id="GACK01004260">
    <property type="protein sequence ID" value="JAA60774.1"/>
    <property type="molecule type" value="mRNA"/>
</dbReference>
<evidence type="ECO:0000313" key="2">
    <source>
        <dbReference type="EMBL" id="JAA60774.1"/>
    </source>
</evidence>
<feature type="chain" id="PRO_5003981631" evidence="1">
    <location>
        <begin position="21"/>
        <end position="131"/>
    </location>
</feature>
<dbReference type="AlphaFoldDB" id="L7MC60"/>
<keyword evidence="1" id="KW-0732">Signal</keyword>
<name>L7MC60_RHIPC</name>
<reference evidence="2" key="1">
    <citation type="submission" date="2012-11" db="EMBL/GenBank/DDBJ databases">
        <authorList>
            <person name="Lucero-Rivera Y.E."/>
            <person name="Tovar-Ramirez D."/>
        </authorList>
    </citation>
    <scope>NUCLEOTIDE SEQUENCE</scope>
    <source>
        <tissue evidence="2">Salivary gland</tissue>
    </source>
</reference>
<evidence type="ECO:0000256" key="1">
    <source>
        <dbReference type="SAM" id="SignalP"/>
    </source>
</evidence>
<accession>L7MC60</accession>
<organism evidence="2">
    <name type="scientific">Rhipicephalus pulchellus</name>
    <name type="common">Yellow backed tick</name>
    <name type="synonym">Dermacentor pulchellus</name>
    <dbReference type="NCBI Taxonomy" id="72859"/>
    <lineage>
        <taxon>Eukaryota</taxon>
        <taxon>Metazoa</taxon>
        <taxon>Ecdysozoa</taxon>
        <taxon>Arthropoda</taxon>
        <taxon>Chelicerata</taxon>
        <taxon>Arachnida</taxon>
        <taxon>Acari</taxon>
        <taxon>Parasitiformes</taxon>
        <taxon>Ixodida</taxon>
        <taxon>Ixodoidea</taxon>
        <taxon>Ixodidae</taxon>
        <taxon>Rhipicephalinae</taxon>
        <taxon>Rhipicephalus</taxon>
        <taxon>Rhipicephalus</taxon>
    </lineage>
</organism>
<feature type="signal peptide" evidence="1">
    <location>
        <begin position="1"/>
        <end position="20"/>
    </location>
</feature>